<dbReference type="EMBL" id="JAPDHW010000008">
    <property type="protein sequence ID" value="MCW3169347.1"/>
    <property type="molecule type" value="Genomic_DNA"/>
</dbReference>
<organism evidence="2 3">
    <name type="scientific">Chryseobacterium kimseyorum</name>
    <dbReference type="NCBI Taxonomy" id="2984028"/>
    <lineage>
        <taxon>Bacteria</taxon>
        <taxon>Pseudomonadati</taxon>
        <taxon>Bacteroidota</taxon>
        <taxon>Flavobacteriia</taxon>
        <taxon>Flavobacteriales</taxon>
        <taxon>Weeksellaceae</taxon>
        <taxon>Chryseobacterium group</taxon>
        <taxon>Chryseobacterium</taxon>
    </lineage>
</organism>
<proteinExistence type="predicted"/>
<accession>A0ABT3HZY6</accession>
<reference evidence="2" key="1">
    <citation type="submission" date="2022-10" db="EMBL/GenBank/DDBJ databases">
        <title>Chryseobacterium babae sp. nov. isolated from the gut of the beetle Oryctes rhinoceros, and Chryseobacterium kimseyorum sp. nov., isolated from a stick insect rearing cage.</title>
        <authorList>
            <person name="Shelomi M."/>
            <person name="Han C.-J."/>
            <person name="Chen W.-M."/>
            <person name="Chen H.-K."/>
            <person name="Liaw S.-J."/>
            <person name="Muhle E."/>
            <person name="Clermont D."/>
        </authorList>
    </citation>
    <scope>NUCLEOTIDE SEQUENCE</scope>
    <source>
        <strain evidence="2">09-1422</strain>
    </source>
</reference>
<evidence type="ECO:0000256" key="1">
    <source>
        <dbReference type="SAM" id="SignalP"/>
    </source>
</evidence>
<evidence type="ECO:0000313" key="2">
    <source>
        <dbReference type="EMBL" id="MCW3169347.1"/>
    </source>
</evidence>
<keyword evidence="3" id="KW-1185">Reference proteome</keyword>
<sequence length="193" mass="22508">MKKNLLLLLFAILSTKSLAQKKSKERGFGTRQRTANPNTPFIYKNGYLNYSILKKAVALKKDSVNFHVLKFNAVFSAMYSKKVMYDKFGKWTIEIRPNVGDQHTILVWKKVKLFENEDKLYTVYADGDESWEEIYASIMVFDENNDDCLSDSHSDKTKVIEYFSNGIKNLSNNKDFYTVYWQSVNSYKPKISK</sequence>
<keyword evidence="1" id="KW-0732">Signal</keyword>
<dbReference type="Proteomes" id="UP001163731">
    <property type="component" value="Unassembled WGS sequence"/>
</dbReference>
<gene>
    <name evidence="2" type="ORF">OMO38_12530</name>
</gene>
<evidence type="ECO:0000313" key="3">
    <source>
        <dbReference type="Proteomes" id="UP001163731"/>
    </source>
</evidence>
<feature type="signal peptide" evidence="1">
    <location>
        <begin position="1"/>
        <end position="19"/>
    </location>
</feature>
<protein>
    <recommendedName>
        <fullName evidence="4">DUF4468 domain-containing protein</fullName>
    </recommendedName>
</protein>
<name>A0ABT3HZY6_9FLAO</name>
<evidence type="ECO:0008006" key="4">
    <source>
        <dbReference type="Google" id="ProtNLM"/>
    </source>
</evidence>
<feature type="chain" id="PRO_5045681757" description="DUF4468 domain-containing protein" evidence="1">
    <location>
        <begin position="20"/>
        <end position="193"/>
    </location>
</feature>
<dbReference type="RefSeq" id="WP_264750519.1">
    <property type="nucleotide sequence ID" value="NZ_JAPDHW010000008.1"/>
</dbReference>
<comment type="caution">
    <text evidence="2">The sequence shown here is derived from an EMBL/GenBank/DDBJ whole genome shotgun (WGS) entry which is preliminary data.</text>
</comment>